<name>A0A0E9USV1_ANGAN</name>
<sequence>MMKTNLSQIRYVNHSKVYVLSLHLFFPPLPQSCCSLAHFLSWTAL</sequence>
<protein>
    <submittedName>
        <fullName evidence="1">Uncharacterized protein</fullName>
    </submittedName>
</protein>
<organism evidence="1">
    <name type="scientific">Anguilla anguilla</name>
    <name type="common">European freshwater eel</name>
    <name type="synonym">Muraena anguilla</name>
    <dbReference type="NCBI Taxonomy" id="7936"/>
    <lineage>
        <taxon>Eukaryota</taxon>
        <taxon>Metazoa</taxon>
        <taxon>Chordata</taxon>
        <taxon>Craniata</taxon>
        <taxon>Vertebrata</taxon>
        <taxon>Euteleostomi</taxon>
        <taxon>Actinopterygii</taxon>
        <taxon>Neopterygii</taxon>
        <taxon>Teleostei</taxon>
        <taxon>Anguilliformes</taxon>
        <taxon>Anguillidae</taxon>
        <taxon>Anguilla</taxon>
    </lineage>
</organism>
<reference evidence="1" key="1">
    <citation type="submission" date="2014-11" db="EMBL/GenBank/DDBJ databases">
        <authorList>
            <person name="Amaro Gonzalez C."/>
        </authorList>
    </citation>
    <scope>NUCLEOTIDE SEQUENCE</scope>
</reference>
<evidence type="ECO:0000313" key="1">
    <source>
        <dbReference type="EMBL" id="JAH68053.1"/>
    </source>
</evidence>
<accession>A0A0E9USV1</accession>
<reference evidence="1" key="2">
    <citation type="journal article" date="2015" name="Fish Shellfish Immunol.">
        <title>Early steps in the European eel (Anguilla anguilla)-Vibrio vulnificus interaction in the gills: Role of the RtxA13 toxin.</title>
        <authorList>
            <person name="Callol A."/>
            <person name="Pajuelo D."/>
            <person name="Ebbesson L."/>
            <person name="Teles M."/>
            <person name="MacKenzie S."/>
            <person name="Amaro C."/>
        </authorList>
    </citation>
    <scope>NUCLEOTIDE SEQUENCE</scope>
</reference>
<dbReference type="AlphaFoldDB" id="A0A0E9USV1"/>
<proteinExistence type="predicted"/>
<dbReference type="EMBL" id="GBXM01040524">
    <property type="protein sequence ID" value="JAH68053.1"/>
    <property type="molecule type" value="Transcribed_RNA"/>
</dbReference>